<feature type="coiled-coil region" evidence="3">
    <location>
        <begin position="226"/>
        <end position="284"/>
    </location>
</feature>
<evidence type="ECO:0000256" key="1">
    <source>
        <dbReference type="ARBA" id="ARBA00007613"/>
    </source>
</evidence>
<keyword evidence="2" id="KW-0472">Membrane</keyword>
<keyword evidence="2" id="KW-1134">Transmembrane beta strand</keyword>
<keyword evidence="6" id="KW-1185">Reference proteome</keyword>
<comment type="similarity">
    <text evidence="1 2">Belongs to the outer membrane factor (OMF) (TC 1.B.17) family.</text>
</comment>
<dbReference type="Proteomes" id="UP000295341">
    <property type="component" value="Unassembled WGS sequence"/>
</dbReference>
<gene>
    <name evidence="5" type="ORF">DFR24_1550</name>
</gene>
<proteinExistence type="inferred from homology"/>
<keyword evidence="3" id="KW-0175">Coiled coil</keyword>
<protein>
    <submittedName>
        <fullName evidence="5">NodT family efflux transporter outer membrane factor (OMF) lipoprotein</fullName>
    </submittedName>
</protein>
<reference evidence="5 6" key="1">
    <citation type="submission" date="2019-03" db="EMBL/GenBank/DDBJ databases">
        <title>Genomic Encyclopedia of Type Strains, Phase IV (KMG-IV): sequencing the most valuable type-strain genomes for metagenomic binning, comparative biology and taxonomic classification.</title>
        <authorList>
            <person name="Goeker M."/>
        </authorList>
    </citation>
    <scope>NUCLEOTIDE SEQUENCE [LARGE SCALE GENOMIC DNA]</scope>
    <source>
        <strain evidence="5 6">DSM 26377</strain>
    </source>
</reference>
<keyword evidence="2 5" id="KW-0449">Lipoprotein</keyword>
<dbReference type="Gene3D" id="2.20.200.10">
    <property type="entry name" value="Outer membrane efflux proteins (OEP)"/>
    <property type="match status" value="1"/>
</dbReference>
<dbReference type="Pfam" id="PF02321">
    <property type="entry name" value="OEP"/>
    <property type="match status" value="2"/>
</dbReference>
<dbReference type="Gene3D" id="1.20.1600.10">
    <property type="entry name" value="Outer membrane efflux proteins (OEP)"/>
    <property type="match status" value="1"/>
</dbReference>
<evidence type="ECO:0000256" key="4">
    <source>
        <dbReference type="SAM" id="MobiDB-lite"/>
    </source>
</evidence>
<comment type="caution">
    <text evidence="5">The sequence shown here is derived from an EMBL/GenBank/DDBJ whole genome shotgun (WGS) entry which is preliminary data.</text>
</comment>
<dbReference type="GO" id="GO:0015562">
    <property type="term" value="F:efflux transmembrane transporter activity"/>
    <property type="evidence" value="ECO:0007669"/>
    <property type="project" value="InterPro"/>
</dbReference>
<dbReference type="SUPFAM" id="SSF56954">
    <property type="entry name" value="Outer membrane efflux proteins (OEP)"/>
    <property type="match status" value="1"/>
</dbReference>
<dbReference type="AlphaFoldDB" id="A0A4R7PEX6"/>
<evidence type="ECO:0000313" key="6">
    <source>
        <dbReference type="Proteomes" id="UP000295341"/>
    </source>
</evidence>
<feature type="region of interest" description="Disordered" evidence="4">
    <location>
        <begin position="1"/>
        <end position="23"/>
    </location>
</feature>
<dbReference type="InterPro" id="IPR003423">
    <property type="entry name" value="OMP_efflux"/>
</dbReference>
<sequence>MPQPDRPVLDTQRHLPSTTRSRDPACGIANPLAHGLAGLGLLLSACVSGVVPQKPDLAMPPAYDVAAQQALPPAELDRWWLLYEDTQLTSLIERAQAQGLDARNALAKLEEAQAVRASALPMFNPDRNLEASAEVRKTEELDDADDGTVVPAGGSTTVIGASRTRTASLTFPVSWELDLFGRRAAVRRQSDADLAAARFEFEGARATLVADVARSLFQARGLAVQLEDARANARIQRELVDLLTRRVERGLAAASEVDRIGADLSQAEAQALDLESQLKAARRSLLVLLGDGLAPVSDLDVSADIGTVPAIPNMLPGDLLARRPDVRQADARLRAAAGNVQLAEKAFFPRLALVPSVGLQAQRGAFDSTTRFWSIGVDLSMPILDRPRLTALLNAESARGQQSVVAYERSVQTAFSEADQALTRLEADRQRVQMLADGEARGRRAYDAALRRFQLGFSDLQVVLDSERVWRTTRTALTGARIDALLRSVQVFQALGGGWPASQTPLPDSR</sequence>
<evidence type="ECO:0000313" key="5">
    <source>
        <dbReference type="EMBL" id="TDU32161.1"/>
    </source>
</evidence>
<evidence type="ECO:0000256" key="2">
    <source>
        <dbReference type="RuleBase" id="RU362097"/>
    </source>
</evidence>
<dbReference type="GO" id="GO:0009279">
    <property type="term" value="C:cell outer membrane"/>
    <property type="evidence" value="ECO:0007669"/>
    <property type="project" value="UniProtKB-SubCell"/>
</dbReference>
<dbReference type="NCBIfam" id="TIGR01845">
    <property type="entry name" value="outer_NodT"/>
    <property type="match status" value="1"/>
</dbReference>
<keyword evidence="2" id="KW-0564">Palmitate</keyword>
<organism evidence="5 6">
    <name type="scientific">Panacagrimonas perspica</name>
    <dbReference type="NCBI Taxonomy" id="381431"/>
    <lineage>
        <taxon>Bacteria</taxon>
        <taxon>Pseudomonadati</taxon>
        <taxon>Pseudomonadota</taxon>
        <taxon>Gammaproteobacteria</taxon>
        <taxon>Nevskiales</taxon>
        <taxon>Nevskiaceae</taxon>
        <taxon>Panacagrimonas</taxon>
    </lineage>
</organism>
<dbReference type="EMBL" id="SOBT01000008">
    <property type="protein sequence ID" value="TDU32161.1"/>
    <property type="molecule type" value="Genomic_DNA"/>
</dbReference>
<comment type="subcellular location">
    <subcellularLocation>
        <location evidence="2">Cell outer membrane</location>
        <topology evidence="2">Lipid-anchor</topology>
    </subcellularLocation>
</comment>
<keyword evidence="2" id="KW-0812">Transmembrane</keyword>
<dbReference type="InterPro" id="IPR010131">
    <property type="entry name" value="MdtP/NodT-like"/>
</dbReference>
<evidence type="ECO:0000256" key="3">
    <source>
        <dbReference type="SAM" id="Coils"/>
    </source>
</evidence>
<accession>A0A4R7PEX6</accession>
<dbReference type="PANTHER" id="PTHR30203">
    <property type="entry name" value="OUTER MEMBRANE CATION EFFLUX PROTEIN"/>
    <property type="match status" value="1"/>
</dbReference>
<name>A0A4R7PEX6_9GAMM</name>